<dbReference type="EMBL" id="JBBNOP010000002">
    <property type="protein sequence ID" value="MEQ3362091.1"/>
    <property type="molecule type" value="Genomic_DNA"/>
</dbReference>
<evidence type="ECO:0000313" key="2">
    <source>
        <dbReference type="EMBL" id="MEQ3362091.1"/>
    </source>
</evidence>
<evidence type="ECO:0000313" key="3">
    <source>
        <dbReference type="Proteomes" id="UP001487305"/>
    </source>
</evidence>
<dbReference type="Pfam" id="PF07811">
    <property type="entry name" value="TadE"/>
    <property type="match status" value="1"/>
</dbReference>
<keyword evidence="3" id="KW-1185">Reference proteome</keyword>
<reference evidence="2 3" key="1">
    <citation type="submission" date="2024-04" db="EMBL/GenBank/DDBJ databases">
        <title>Human intestinal bacterial collection.</title>
        <authorList>
            <person name="Pauvert C."/>
            <person name="Hitch T.C.A."/>
            <person name="Clavel T."/>
        </authorList>
    </citation>
    <scope>NUCLEOTIDE SEQUENCE [LARGE SCALE GENOMIC DNA]</scope>
    <source>
        <strain evidence="2 3">CLA-KB-H42</strain>
    </source>
</reference>
<comment type="caution">
    <text evidence="2">The sequence shown here is derived from an EMBL/GenBank/DDBJ whole genome shotgun (WGS) entry which is preliminary data.</text>
</comment>
<organism evidence="2 3">
    <name type="scientific">Raoultibacter massiliensis</name>
    <dbReference type="NCBI Taxonomy" id="1852371"/>
    <lineage>
        <taxon>Bacteria</taxon>
        <taxon>Bacillati</taxon>
        <taxon>Actinomycetota</taxon>
        <taxon>Coriobacteriia</taxon>
        <taxon>Eggerthellales</taxon>
        <taxon>Eggerthellaceae</taxon>
        <taxon>Raoultibacter</taxon>
    </lineage>
</organism>
<name>A0ABV1JCM2_9ACTN</name>
<dbReference type="InterPro" id="IPR012495">
    <property type="entry name" value="TadE-like_dom"/>
</dbReference>
<dbReference type="Proteomes" id="UP001487305">
    <property type="component" value="Unassembled WGS sequence"/>
</dbReference>
<feature type="domain" description="TadE-like" evidence="1">
    <location>
        <begin position="28"/>
        <end position="70"/>
    </location>
</feature>
<proteinExistence type="predicted"/>
<sequence>MMRLIRLWNSKRRTELRARLAGRRGRSGQATVEAAYLIPVVFLCLLLLLQPGILLYDIMVMQGAAAEGCRLLATKTDAAGESAEACEAYVKRRLASIPPQDQFHMHAGGCSWDIVIDGDETSGRVRVTIANEVRLLPLVDAAGVLFGLVDSTGAYSFEVSSSAPTQPSWAISSEFGLDPEAWVGGDR</sequence>
<evidence type="ECO:0000259" key="1">
    <source>
        <dbReference type="Pfam" id="PF07811"/>
    </source>
</evidence>
<protein>
    <submittedName>
        <fullName evidence="2">TadE/TadG family type IV pilus assembly protein</fullName>
    </submittedName>
</protein>
<accession>A0ABV1JCM2</accession>
<dbReference type="RefSeq" id="WP_245874276.1">
    <property type="nucleotide sequence ID" value="NZ_JBBNOP010000002.1"/>
</dbReference>
<gene>
    <name evidence="2" type="ORF">AAA083_03765</name>
</gene>